<keyword evidence="4" id="KW-1185">Reference proteome</keyword>
<name>A0A7W9PRN4_9ACTN</name>
<dbReference type="Proteomes" id="UP000585836">
    <property type="component" value="Unassembled WGS sequence"/>
</dbReference>
<dbReference type="InterPro" id="IPR001789">
    <property type="entry name" value="Sig_transdc_resp-reg_receiver"/>
</dbReference>
<evidence type="ECO:0000256" key="1">
    <source>
        <dbReference type="PROSITE-ProRule" id="PRU00169"/>
    </source>
</evidence>
<organism evidence="3 4">
    <name type="scientific">Streptomyces echinatus</name>
    <dbReference type="NCBI Taxonomy" id="67293"/>
    <lineage>
        <taxon>Bacteria</taxon>
        <taxon>Bacillati</taxon>
        <taxon>Actinomycetota</taxon>
        <taxon>Actinomycetes</taxon>
        <taxon>Kitasatosporales</taxon>
        <taxon>Streptomycetaceae</taxon>
        <taxon>Streptomyces</taxon>
    </lineage>
</organism>
<gene>
    <name evidence="3" type="ORF">FHS34_002012</name>
</gene>
<sequence length="52" mass="5729">MSYRVVGEVGTGRDDVELVRTRQKDLVVMNVGRPDLDGIEATRLIAAEEDLA</sequence>
<keyword evidence="3" id="KW-0238">DNA-binding</keyword>
<dbReference type="Gene3D" id="3.20.20.70">
    <property type="entry name" value="Aldolase class I"/>
    <property type="match status" value="1"/>
</dbReference>
<evidence type="ECO:0000313" key="3">
    <source>
        <dbReference type="EMBL" id="MBB5926556.1"/>
    </source>
</evidence>
<accession>A0A7W9PRN4</accession>
<dbReference type="GO" id="GO:0000160">
    <property type="term" value="P:phosphorelay signal transduction system"/>
    <property type="evidence" value="ECO:0007669"/>
    <property type="project" value="InterPro"/>
</dbReference>
<comment type="caution">
    <text evidence="1">Lacks conserved residue(s) required for the propagation of feature annotation.</text>
</comment>
<reference evidence="3 4" key="1">
    <citation type="submission" date="2020-08" db="EMBL/GenBank/DDBJ databases">
        <title>Genomic Encyclopedia of Type Strains, Phase III (KMG-III): the genomes of soil and plant-associated and newly described type strains.</title>
        <authorList>
            <person name="Whitman W."/>
        </authorList>
    </citation>
    <scope>NUCLEOTIDE SEQUENCE [LARGE SCALE GENOMIC DNA]</scope>
    <source>
        <strain evidence="3 4">CECT 3313</strain>
    </source>
</reference>
<dbReference type="InterPro" id="IPR013785">
    <property type="entry name" value="Aldolase_TIM"/>
</dbReference>
<dbReference type="GO" id="GO:0003677">
    <property type="term" value="F:DNA binding"/>
    <property type="evidence" value="ECO:0007669"/>
    <property type="project" value="UniProtKB-KW"/>
</dbReference>
<dbReference type="AlphaFoldDB" id="A0A7W9PRN4"/>
<dbReference type="EMBL" id="JACHJK010000003">
    <property type="protein sequence ID" value="MBB5926556.1"/>
    <property type="molecule type" value="Genomic_DNA"/>
</dbReference>
<dbReference type="SUPFAM" id="SSF52172">
    <property type="entry name" value="CheY-like"/>
    <property type="match status" value="1"/>
</dbReference>
<evidence type="ECO:0000313" key="4">
    <source>
        <dbReference type="Proteomes" id="UP000585836"/>
    </source>
</evidence>
<comment type="caution">
    <text evidence="3">The sequence shown here is derived from an EMBL/GenBank/DDBJ whole genome shotgun (WGS) entry which is preliminary data.</text>
</comment>
<feature type="domain" description="Response regulatory" evidence="2">
    <location>
        <begin position="1"/>
        <end position="52"/>
    </location>
</feature>
<evidence type="ECO:0000259" key="2">
    <source>
        <dbReference type="PROSITE" id="PS50110"/>
    </source>
</evidence>
<proteinExistence type="predicted"/>
<dbReference type="PROSITE" id="PS50110">
    <property type="entry name" value="RESPONSE_REGULATORY"/>
    <property type="match status" value="1"/>
</dbReference>
<protein>
    <submittedName>
        <fullName evidence="3">DNA-binding NarL/FixJ family response regulator</fullName>
    </submittedName>
</protein>
<dbReference type="InterPro" id="IPR011006">
    <property type="entry name" value="CheY-like_superfamily"/>
</dbReference>